<keyword evidence="2" id="KW-0472">Membrane</keyword>
<dbReference type="EMBL" id="BOOO01000004">
    <property type="protein sequence ID" value="GII27729.1"/>
    <property type="molecule type" value="Genomic_DNA"/>
</dbReference>
<name>A0A8J3TKB1_9ACTN</name>
<dbReference type="RefSeq" id="WP_203951755.1">
    <property type="nucleotide sequence ID" value="NZ_BOOO01000004.1"/>
</dbReference>
<evidence type="ECO:0000256" key="1">
    <source>
        <dbReference type="SAM" id="MobiDB-lite"/>
    </source>
</evidence>
<evidence type="ECO:0000313" key="3">
    <source>
        <dbReference type="EMBL" id="GII27729.1"/>
    </source>
</evidence>
<keyword evidence="2" id="KW-1133">Transmembrane helix</keyword>
<gene>
    <name evidence="3" type="ORF">Pmi06nite_11710</name>
</gene>
<sequence length="71" mass="8457">MKRILQLFVTRWLARTPLGLILLGIGWWIMRKRRADREGRAPGMREPGRRPRDPSMYRGPSDRGRRRSRVS</sequence>
<keyword evidence="2" id="KW-0812">Transmembrane</keyword>
<comment type="caution">
    <text evidence="3">The sequence shown here is derived from an EMBL/GenBank/DDBJ whole genome shotgun (WGS) entry which is preliminary data.</text>
</comment>
<accession>A0A8J3TKB1</accession>
<keyword evidence="4" id="KW-1185">Reference proteome</keyword>
<evidence type="ECO:0000256" key="2">
    <source>
        <dbReference type="SAM" id="Phobius"/>
    </source>
</evidence>
<feature type="region of interest" description="Disordered" evidence="1">
    <location>
        <begin position="35"/>
        <end position="71"/>
    </location>
</feature>
<feature type="transmembrane region" description="Helical" evidence="2">
    <location>
        <begin position="12"/>
        <end position="30"/>
    </location>
</feature>
<dbReference type="InterPro" id="IPR045777">
    <property type="entry name" value="DUF6203"/>
</dbReference>
<reference evidence="3 4" key="1">
    <citation type="submission" date="2021-01" db="EMBL/GenBank/DDBJ databases">
        <title>Whole genome shotgun sequence of Planotetraspora mira NBRC 15435.</title>
        <authorList>
            <person name="Komaki H."/>
            <person name="Tamura T."/>
        </authorList>
    </citation>
    <scope>NUCLEOTIDE SEQUENCE [LARGE SCALE GENOMIC DNA]</scope>
    <source>
        <strain evidence="3 4">NBRC 15435</strain>
    </source>
</reference>
<organism evidence="3 4">
    <name type="scientific">Planotetraspora mira</name>
    <dbReference type="NCBI Taxonomy" id="58121"/>
    <lineage>
        <taxon>Bacteria</taxon>
        <taxon>Bacillati</taxon>
        <taxon>Actinomycetota</taxon>
        <taxon>Actinomycetes</taxon>
        <taxon>Streptosporangiales</taxon>
        <taxon>Streptosporangiaceae</taxon>
        <taxon>Planotetraspora</taxon>
    </lineage>
</organism>
<proteinExistence type="predicted"/>
<evidence type="ECO:0000313" key="4">
    <source>
        <dbReference type="Proteomes" id="UP000650628"/>
    </source>
</evidence>
<dbReference type="Pfam" id="PF19706">
    <property type="entry name" value="DUF6203"/>
    <property type="match status" value="1"/>
</dbReference>
<dbReference type="Proteomes" id="UP000650628">
    <property type="component" value="Unassembled WGS sequence"/>
</dbReference>
<protein>
    <submittedName>
        <fullName evidence="3">Uncharacterized protein</fullName>
    </submittedName>
</protein>
<dbReference type="AlphaFoldDB" id="A0A8J3TKB1"/>
<feature type="compositionally biased region" description="Basic and acidic residues" evidence="1">
    <location>
        <begin position="46"/>
        <end position="63"/>
    </location>
</feature>